<reference evidence="3 4" key="1">
    <citation type="submission" date="2020-08" db="EMBL/GenBank/DDBJ databases">
        <title>Genomic Encyclopedia of Type Strains, Phase IV (KMG-IV): sequencing the most valuable type-strain genomes for metagenomic binning, comparative biology and taxonomic classification.</title>
        <authorList>
            <person name="Goeker M."/>
        </authorList>
    </citation>
    <scope>NUCLEOTIDE SEQUENCE [LARGE SCALE GENOMIC DNA]</scope>
    <source>
        <strain evidence="3 4">DSM 101730</strain>
    </source>
</reference>
<dbReference type="RefSeq" id="WP_281379179.1">
    <property type="nucleotide sequence ID" value="NZ_JACHFM010000001.1"/>
</dbReference>
<feature type="region of interest" description="Disordered" evidence="1">
    <location>
        <begin position="21"/>
        <end position="42"/>
    </location>
</feature>
<evidence type="ECO:0000313" key="4">
    <source>
        <dbReference type="Proteomes" id="UP000549457"/>
    </source>
</evidence>
<organism evidence="3 4">
    <name type="scientific">Amaricoccus macauensis</name>
    <dbReference type="NCBI Taxonomy" id="57001"/>
    <lineage>
        <taxon>Bacteria</taxon>
        <taxon>Pseudomonadati</taxon>
        <taxon>Pseudomonadota</taxon>
        <taxon>Alphaproteobacteria</taxon>
        <taxon>Rhodobacterales</taxon>
        <taxon>Paracoccaceae</taxon>
        <taxon>Amaricoccus</taxon>
    </lineage>
</organism>
<dbReference type="EMBL" id="JACHFM010000001">
    <property type="protein sequence ID" value="MBB5221399.1"/>
    <property type="molecule type" value="Genomic_DNA"/>
</dbReference>
<dbReference type="AlphaFoldDB" id="A0A840SER8"/>
<evidence type="ECO:0000256" key="1">
    <source>
        <dbReference type="SAM" id="MobiDB-lite"/>
    </source>
</evidence>
<feature type="signal peptide" evidence="2">
    <location>
        <begin position="1"/>
        <end position="16"/>
    </location>
</feature>
<feature type="chain" id="PRO_5032933673" description="Argininosuccinate lyase" evidence="2">
    <location>
        <begin position="17"/>
        <end position="42"/>
    </location>
</feature>
<accession>A0A840SER8</accession>
<name>A0A840SER8_9RHOB</name>
<sequence length="42" mass="4204">MVRTAAALFLAVILLAACTPPPPPPYGDATPPVGDDGLEGDL</sequence>
<evidence type="ECO:0008006" key="5">
    <source>
        <dbReference type="Google" id="ProtNLM"/>
    </source>
</evidence>
<proteinExistence type="predicted"/>
<gene>
    <name evidence="3" type="ORF">HNP73_001320</name>
</gene>
<keyword evidence="2" id="KW-0732">Signal</keyword>
<dbReference type="PROSITE" id="PS51257">
    <property type="entry name" value="PROKAR_LIPOPROTEIN"/>
    <property type="match status" value="1"/>
</dbReference>
<keyword evidence="4" id="KW-1185">Reference proteome</keyword>
<dbReference type="Proteomes" id="UP000549457">
    <property type="component" value="Unassembled WGS sequence"/>
</dbReference>
<comment type="caution">
    <text evidence="3">The sequence shown here is derived from an EMBL/GenBank/DDBJ whole genome shotgun (WGS) entry which is preliminary data.</text>
</comment>
<protein>
    <recommendedName>
        <fullName evidence="5">Argininosuccinate lyase</fullName>
    </recommendedName>
</protein>
<evidence type="ECO:0000313" key="3">
    <source>
        <dbReference type="EMBL" id="MBB5221399.1"/>
    </source>
</evidence>
<evidence type="ECO:0000256" key="2">
    <source>
        <dbReference type="SAM" id="SignalP"/>
    </source>
</evidence>